<comment type="caution">
    <text evidence="3">The sequence shown here is derived from an EMBL/GenBank/DDBJ whole genome shotgun (WGS) entry which is preliminary data.</text>
</comment>
<dbReference type="EMBL" id="JAMSLR010000016">
    <property type="protein sequence ID" value="MCM8750467.1"/>
    <property type="molecule type" value="Genomic_DNA"/>
</dbReference>
<protein>
    <submittedName>
        <fullName evidence="3">Pilus assembly protein TadG-related protein</fullName>
    </submittedName>
</protein>
<keyword evidence="4" id="KW-1185">Reference proteome</keyword>
<feature type="transmembrane region" description="Helical" evidence="1">
    <location>
        <begin position="35"/>
        <end position="54"/>
    </location>
</feature>
<proteinExistence type="predicted"/>
<gene>
    <name evidence="3" type="ORF">NET02_15065</name>
</gene>
<dbReference type="AlphaFoldDB" id="A0AA42BB36"/>
<keyword evidence="1" id="KW-0472">Membrane</keyword>
<keyword evidence="1" id="KW-0812">Transmembrane</keyword>
<evidence type="ECO:0000256" key="1">
    <source>
        <dbReference type="SAM" id="Phobius"/>
    </source>
</evidence>
<dbReference type="RefSeq" id="WP_284058255.1">
    <property type="nucleotide sequence ID" value="NZ_JAMSLR010000016.1"/>
</dbReference>
<evidence type="ECO:0000313" key="4">
    <source>
        <dbReference type="Proteomes" id="UP001165306"/>
    </source>
</evidence>
<dbReference type="Pfam" id="PF13400">
    <property type="entry name" value="Tad"/>
    <property type="match status" value="1"/>
</dbReference>
<organism evidence="3 4">
    <name type="scientific">Thermalbibacter longus</name>
    <dbReference type="NCBI Taxonomy" id="2951981"/>
    <lineage>
        <taxon>Bacteria</taxon>
        <taxon>Pseudomonadati</taxon>
        <taxon>Thermomicrobiota</taxon>
        <taxon>Thermomicrobia</taxon>
        <taxon>Thermomicrobiales</taxon>
        <taxon>Thermomicrobiaceae</taxon>
        <taxon>Thermalbibacter</taxon>
    </lineage>
</organism>
<accession>A0AA42BB36</accession>
<evidence type="ECO:0000313" key="3">
    <source>
        <dbReference type="EMBL" id="MCM8750467.1"/>
    </source>
</evidence>
<evidence type="ECO:0000259" key="2">
    <source>
        <dbReference type="Pfam" id="PF13400"/>
    </source>
</evidence>
<reference evidence="3" key="1">
    <citation type="submission" date="2022-06" db="EMBL/GenBank/DDBJ databases">
        <title>CFH 74404 Thermomicrobiaceae sp.</title>
        <authorList>
            <person name="Ming H."/>
            <person name="Li W.-J."/>
            <person name="Zhao Z."/>
        </authorList>
    </citation>
    <scope>NUCLEOTIDE SEQUENCE</scope>
    <source>
        <strain evidence="3">CFH 74404</strain>
    </source>
</reference>
<keyword evidence="1" id="KW-1133">Transmembrane helix</keyword>
<dbReference type="InterPro" id="IPR028087">
    <property type="entry name" value="Tad_N"/>
</dbReference>
<dbReference type="Proteomes" id="UP001165306">
    <property type="component" value="Unassembled WGS sequence"/>
</dbReference>
<name>A0AA42BB36_9BACT</name>
<feature type="domain" description="Putative Flp pilus-assembly TadG-like N-terminal" evidence="2">
    <location>
        <begin position="33"/>
        <end position="78"/>
    </location>
</feature>
<sequence length="484" mass="50323">MARFPHPRFRKGTVPTARASAWDRPARLGQAPGQVMVLFALMITVLIGFTALAIDATYLMSERRAAQNAADAAAMAVGKALARNLNSSGSLVTQSDAEAIAERFAGLNGFPDDGSTTVVQPPILKPSPPFHPRQVTVTVTRQLEPFFLRALYTGPWSVSATATATVINTGEHFGLLALGRDGDGVVFGGLSAGGSGSTSCTKVTCITIVCEDPSQACGSVGSNTDITFNGNTQGSVDGNLEAAGSIVKQPEGTFKVSGFAAGGMGGVTDPLWGTPSPLTKGACGGDPPAPGWNETTKTLTLHPGHYTQANKTTSLKNLKQADTIILERGIYCFDGVSFDPSNSVQVIDGGDGVLLYFTGGSTFSVASNTIKTLTIRDAKAAGTSWGQTGDAARWDEIAIWIDNTNASGACNSVNVLKVSGTGTWTIEGTIYAPCTSIQFNGNKSAAALSGMLIGYEVKLQGSIDLEITVPPSTEQKPPMVYLTK</sequence>